<protein>
    <submittedName>
        <fullName evidence="1">Uncharacterized protein</fullName>
    </submittedName>
</protein>
<reference evidence="1 2" key="1">
    <citation type="submission" date="2017-08" db="EMBL/GenBank/DDBJ databases">
        <title>Mesorhizobium wenxinae sp. nov., a novel rhizobial species isolated from root nodules of chickpea (Cicer arietinum L.).</title>
        <authorList>
            <person name="Zhang J."/>
        </authorList>
    </citation>
    <scope>NUCLEOTIDE SEQUENCE [LARGE SCALE GENOMIC DNA]</scope>
    <source>
        <strain evidence="1 2">SDW018</strain>
    </source>
</reference>
<dbReference type="EMBL" id="NPKJ01000057">
    <property type="protein sequence ID" value="PAQ07620.1"/>
    <property type="molecule type" value="Genomic_DNA"/>
</dbReference>
<name>A0A271LJZ3_9HYPH</name>
<evidence type="ECO:0000313" key="2">
    <source>
        <dbReference type="Proteomes" id="UP000216442"/>
    </source>
</evidence>
<dbReference type="Proteomes" id="UP000216442">
    <property type="component" value="Unassembled WGS sequence"/>
</dbReference>
<gene>
    <name evidence="1" type="ORF">CIT26_20010</name>
</gene>
<organism evidence="1 2">
    <name type="scientific">Mesorhizobium temperatum</name>
    <dbReference type="NCBI Taxonomy" id="241416"/>
    <lineage>
        <taxon>Bacteria</taxon>
        <taxon>Pseudomonadati</taxon>
        <taxon>Pseudomonadota</taxon>
        <taxon>Alphaproteobacteria</taxon>
        <taxon>Hyphomicrobiales</taxon>
        <taxon>Phyllobacteriaceae</taxon>
        <taxon>Mesorhizobium</taxon>
    </lineage>
</organism>
<accession>A0A271LJZ3</accession>
<evidence type="ECO:0000313" key="1">
    <source>
        <dbReference type="EMBL" id="PAQ07620.1"/>
    </source>
</evidence>
<comment type="caution">
    <text evidence="1">The sequence shown here is derived from an EMBL/GenBank/DDBJ whole genome shotgun (WGS) entry which is preliminary data.</text>
</comment>
<dbReference type="AlphaFoldDB" id="A0A271LJZ3"/>
<proteinExistence type="predicted"/>
<sequence>MERLHESYSEYNDYEEQRADQMMDEYKDRYRESRASEDSVRDMFASLRGDRGDLQLATPRRLPLTRGRERAVRYGLVRRR</sequence>
<keyword evidence="2" id="KW-1185">Reference proteome</keyword>